<evidence type="ECO:0000256" key="3">
    <source>
        <dbReference type="ARBA" id="ARBA00022692"/>
    </source>
</evidence>
<feature type="transmembrane region" description="Helical" evidence="6">
    <location>
        <begin position="69"/>
        <end position="89"/>
    </location>
</feature>
<feature type="transmembrane region" description="Helical" evidence="6">
    <location>
        <begin position="235"/>
        <end position="254"/>
    </location>
</feature>
<dbReference type="PANTHER" id="PTHR45649:SF5">
    <property type="entry name" value="GABA TRANSPORTER (EUROFUNG)-RELATED"/>
    <property type="match status" value="1"/>
</dbReference>
<dbReference type="EMBL" id="CP099421">
    <property type="protein sequence ID" value="USW51929.1"/>
    <property type="molecule type" value="Genomic_DNA"/>
</dbReference>
<feature type="transmembrane region" description="Helical" evidence="6">
    <location>
        <begin position="146"/>
        <end position="167"/>
    </location>
</feature>
<evidence type="ECO:0000256" key="5">
    <source>
        <dbReference type="ARBA" id="ARBA00023136"/>
    </source>
</evidence>
<protein>
    <submittedName>
        <fullName evidence="7">Amino acid/polyamine transporter I</fullName>
    </submittedName>
</protein>
<sequence>MASAQPIAGAMYHWSYALAPLNIRRFTTWMQGWVTWAGWISMTIGMGSGTAAWVSSLLQLNYPNYVPELWHSTMIIWAMVLICTCINLFKFGKLVPWIETVAGCLHITLFLVFSIVLLALAPKHSADFVFSSRVDSASTSGWTNDFVGWNLGLQTSVWCFVGFDAAVHLSEELRRPATTVPWVMVLANAVNGLMAWLFILVILFSMGDPDDALTYLQPMLAVLLNATGSRRIATAMASLILIINICAMIVNIASMSRLSWSWARDGALPKVLAYVDSSKRVPARAVLFSVFIVVLLSLVNIGSNVALQVFGSLSTLAISTPPQMGPWTMGRLGIVVNIFALVYTAYIIIWLPFPITIPINAENFNYSSPIFGLVVLVALGWWGVKRKSWPGLREDVIEIAINKA</sequence>
<accession>A0A9Q9EJ81</accession>
<dbReference type="PANTHER" id="PTHR45649">
    <property type="entry name" value="AMINO-ACID PERMEASE BAT1"/>
    <property type="match status" value="1"/>
</dbReference>
<feature type="transmembrane region" description="Helical" evidence="6">
    <location>
        <begin position="285"/>
        <end position="311"/>
    </location>
</feature>
<dbReference type="AlphaFoldDB" id="A0A9Q9EJ81"/>
<keyword evidence="5 6" id="KW-0472">Membrane</keyword>
<evidence type="ECO:0000313" key="7">
    <source>
        <dbReference type="EMBL" id="USW51929.1"/>
    </source>
</evidence>
<dbReference type="GO" id="GO:0016020">
    <property type="term" value="C:membrane"/>
    <property type="evidence" value="ECO:0007669"/>
    <property type="project" value="UniProtKB-SubCell"/>
</dbReference>
<dbReference type="PIRSF" id="PIRSF006060">
    <property type="entry name" value="AA_transporter"/>
    <property type="match status" value="1"/>
</dbReference>
<feature type="transmembrane region" description="Helical" evidence="6">
    <location>
        <begin position="365"/>
        <end position="384"/>
    </location>
</feature>
<dbReference type="Gene3D" id="1.20.1740.10">
    <property type="entry name" value="Amino acid/polyamine transporter I"/>
    <property type="match status" value="1"/>
</dbReference>
<dbReference type="Pfam" id="PF13520">
    <property type="entry name" value="AA_permease_2"/>
    <property type="match status" value="1"/>
</dbReference>
<keyword evidence="3 6" id="KW-0812">Transmembrane</keyword>
<dbReference type="GO" id="GO:0022857">
    <property type="term" value="F:transmembrane transporter activity"/>
    <property type="evidence" value="ECO:0007669"/>
    <property type="project" value="InterPro"/>
</dbReference>
<gene>
    <name evidence="7" type="ORF">Slin15195_G052480</name>
</gene>
<organism evidence="7 8">
    <name type="scientific">Septoria linicola</name>
    <dbReference type="NCBI Taxonomy" id="215465"/>
    <lineage>
        <taxon>Eukaryota</taxon>
        <taxon>Fungi</taxon>
        <taxon>Dikarya</taxon>
        <taxon>Ascomycota</taxon>
        <taxon>Pezizomycotina</taxon>
        <taxon>Dothideomycetes</taxon>
        <taxon>Dothideomycetidae</taxon>
        <taxon>Mycosphaerellales</taxon>
        <taxon>Mycosphaerellaceae</taxon>
        <taxon>Septoria</taxon>
    </lineage>
</organism>
<name>A0A9Q9EJ81_9PEZI</name>
<feature type="transmembrane region" description="Helical" evidence="6">
    <location>
        <begin position="33"/>
        <end position="54"/>
    </location>
</feature>
<evidence type="ECO:0000256" key="6">
    <source>
        <dbReference type="SAM" id="Phobius"/>
    </source>
</evidence>
<evidence type="ECO:0000256" key="1">
    <source>
        <dbReference type="ARBA" id="ARBA00004141"/>
    </source>
</evidence>
<evidence type="ECO:0000256" key="4">
    <source>
        <dbReference type="ARBA" id="ARBA00022989"/>
    </source>
</evidence>
<keyword evidence="4 6" id="KW-1133">Transmembrane helix</keyword>
<dbReference type="OrthoDB" id="3257095at2759"/>
<feature type="transmembrane region" description="Helical" evidence="6">
    <location>
        <begin position="101"/>
        <end position="121"/>
    </location>
</feature>
<keyword evidence="2" id="KW-0813">Transport</keyword>
<proteinExistence type="predicted"/>
<reference evidence="7" key="1">
    <citation type="submission" date="2022-06" db="EMBL/GenBank/DDBJ databases">
        <title>Complete genome sequences of two strains of the flax pathogen Septoria linicola.</title>
        <authorList>
            <person name="Lapalu N."/>
            <person name="Simon A."/>
            <person name="Demenou B."/>
            <person name="Paumier D."/>
            <person name="Guillot M.-P."/>
            <person name="Gout L."/>
            <person name="Valade R."/>
        </authorList>
    </citation>
    <scope>NUCLEOTIDE SEQUENCE</scope>
    <source>
        <strain evidence="7">SE15195</strain>
    </source>
</reference>
<feature type="transmembrane region" description="Helical" evidence="6">
    <location>
        <begin position="179"/>
        <end position="206"/>
    </location>
</feature>
<dbReference type="InterPro" id="IPR002293">
    <property type="entry name" value="AA/rel_permease1"/>
</dbReference>
<keyword evidence="8" id="KW-1185">Reference proteome</keyword>
<feature type="transmembrane region" description="Helical" evidence="6">
    <location>
        <begin position="332"/>
        <end position="353"/>
    </location>
</feature>
<comment type="subcellular location">
    <subcellularLocation>
        <location evidence="1">Membrane</location>
        <topology evidence="1">Multi-pass membrane protein</topology>
    </subcellularLocation>
</comment>
<evidence type="ECO:0000313" key="8">
    <source>
        <dbReference type="Proteomes" id="UP001056384"/>
    </source>
</evidence>
<evidence type="ECO:0000256" key="2">
    <source>
        <dbReference type="ARBA" id="ARBA00022448"/>
    </source>
</evidence>
<dbReference type="Proteomes" id="UP001056384">
    <property type="component" value="Chromosome 4"/>
</dbReference>